<dbReference type="GO" id="GO:0062129">
    <property type="term" value="C:chitin-based extracellular matrix"/>
    <property type="evidence" value="ECO:0007669"/>
    <property type="project" value="TreeGrafter"/>
</dbReference>
<dbReference type="EMBL" id="QCYY01001301">
    <property type="protein sequence ID" value="ROT79039.1"/>
    <property type="molecule type" value="Genomic_DNA"/>
</dbReference>
<accession>A0A423TRF2</accession>
<comment type="caution">
    <text evidence="3">The sequence shown here is derived from an EMBL/GenBank/DDBJ whole genome shotgun (WGS) entry which is preliminary data.</text>
</comment>
<proteinExistence type="predicted"/>
<keyword evidence="1" id="KW-0193">Cuticle</keyword>
<evidence type="ECO:0000313" key="4">
    <source>
        <dbReference type="Proteomes" id="UP000283509"/>
    </source>
</evidence>
<dbReference type="PANTHER" id="PTHR10380">
    <property type="entry name" value="CUTICLE PROTEIN"/>
    <property type="match status" value="1"/>
</dbReference>
<dbReference type="PANTHER" id="PTHR10380:SF235">
    <property type="entry name" value="CUTICULAR PROTEIN 73D, ISOFORM B"/>
    <property type="match status" value="1"/>
</dbReference>
<evidence type="ECO:0000313" key="3">
    <source>
        <dbReference type="EMBL" id="ROT79039.1"/>
    </source>
</evidence>
<protein>
    <submittedName>
        <fullName evidence="3">Putative structural constituent of cuticle</fullName>
    </submittedName>
</protein>
<evidence type="ECO:0000256" key="1">
    <source>
        <dbReference type="PROSITE-ProRule" id="PRU00497"/>
    </source>
</evidence>
<reference evidence="3 4" key="2">
    <citation type="submission" date="2019-01" db="EMBL/GenBank/DDBJ databases">
        <title>The decoding of complex shrimp genome reveals the adaptation for benthos swimmer, frequently molting mechanism and breeding impact on genome.</title>
        <authorList>
            <person name="Sun Y."/>
            <person name="Gao Y."/>
            <person name="Yu Y."/>
        </authorList>
    </citation>
    <scope>NUCLEOTIDE SEQUENCE [LARGE SCALE GENOMIC DNA]</scope>
    <source>
        <tissue evidence="3">Muscle</tissue>
    </source>
</reference>
<keyword evidence="2" id="KW-0732">Signal</keyword>
<dbReference type="PROSITE" id="PS51155">
    <property type="entry name" value="CHIT_BIND_RR_2"/>
    <property type="match status" value="1"/>
</dbReference>
<feature type="chain" id="PRO_5019572552" evidence="2">
    <location>
        <begin position="16"/>
        <end position="108"/>
    </location>
</feature>
<name>A0A423TRF2_PENVA</name>
<keyword evidence="4" id="KW-1185">Reference proteome</keyword>
<dbReference type="Pfam" id="PF00379">
    <property type="entry name" value="Chitin_bind_4"/>
    <property type="match status" value="1"/>
</dbReference>
<dbReference type="OrthoDB" id="8194276at2759"/>
<sequence length="108" mass="11916">MKVILLLCLLGVALAAPQLRTQQEEDEDTPEPYEFTLLVADDELGNHQERVESQDENGRVQGQYAWVDAGGVRHVTTYSADPVNGFVSNTVQEQTDIRVVIPQPTPGP</sequence>
<organism evidence="3 4">
    <name type="scientific">Penaeus vannamei</name>
    <name type="common">Whiteleg shrimp</name>
    <name type="synonym">Litopenaeus vannamei</name>
    <dbReference type="NCBI Taxonomy" id="6689"/>
    <lineage>
        <taxon>Eukaryota</taxon>
        <taxon>Metazoa</taxon>
        <taxon>Ecdysozoa</taxon>
        <taxon>Arthropoda</taxon>
        <taxon>Crustacea</taxon>
        <taxon>Multicrustacea</taxon>
        <taxon>Malacostraca</taxon>
        <taxon>Eumalacostraca</taxon>
        <taxon>Eucarida</taxon>
        <taxon>Decapoda</taxon>
        <taxon>Dendrobranchiata</taxon>
        <taxon>Penaeoidea</taxon>
        <taxon>Penaeidae</taxon>
        <taxon>Penaeus</taxon>
    </lineage>
</organism>
<dbReference type="AlphaFoldDB" id="A0A423TRF2"/>
<dbReference type="Proteomes" id="UP000283509">
    <property type="component" value="Unassembled WGS sequence"/>
</dbReference>
<reference evidence="3 4" key="1">
    <citation type="submission" date="2018-04" db="EMBL/GenBank/DDBJ databases">
        <authorList>
            <person name="Zhang X."/>
            <person name="Yuan J."/>
            <person name="Li F."/>
            <person name="Xiang J."/>
        </authorList>
    </citation>
    <scope>NUCLEOTIDE SEQUENCE [LARGE SCALE GENOMIC DNA]</scope>
    <source>
        <tissue evidence="3">Muscle</tissue>
    </source>
</reference>
<gene>
    <name evidence="3" type="ORF">C7M84_002255</name>
</gene>
<dbReference type="InterPro" id="IPR000618">
    <property type="entry name" value="Insect_cuticle"/>
</dbReference>
<feature type="signal peptide" evidence="2">
    <location>
        <begin position="1"/>
        <end position="15"/>
    </location>
</feature>
<dbReference type="InterPro" id="IPR050468">
    <property type="entry name" value="Cuticle_Struct_Prot"/>
</dbReference>
<dbReference type="GO" id="GO:0008010">
    <property type="term" value="F:structural constituent of chitin-based larval cuticle"/>
    <property type="evidence" value="ECO:0007669"/>
    <property type="project" value="TreeGrafter"/>
</dbReference>
<evidence type="ECO:0000256" key="2">
    <source>
        <dbReference type="SAM" id="SignalP"/>
    </source>
</evidence>